<evidence type="ECO:0000256" key="2">
    <source>
        <dbReference type="ARBA" id="ARBA00011738"/>
    </source>
</evidence>
<name>A0A0M3TBA4_9ACTN</name>
<dbReference type="GO" id="GO:0005524">
    <property type="term" value="F:ATP binding"/>
    <property type="evidence" value="ECO:0007669"/>
    <property type="project" value="UniProtKB-UniRule"/>
</dbReference>
<dbReference type="Pfam" id="PF03129">
    <property type="entry name" value="HGTP_anticodon"/>
    <property type="match status" value="1"/>
</dbReference>
<dbReference type="NCBIfam" id="NF006625">
    <property type="entry name" value="PRK09194.1"/>
    <property type="match status" value="1"/>
</dbReference>
<dbReference type="InterPro" id="IPR023717">
    <property type="entry name" value="Pro-tRNA-Synthase_IIa_type1"/>
</dbReference>
<evidence type="ECO:0000256" key="4">
    <source>
        <dbReference type="ARBA" id="ARBA00022598"/>
    </source>
</evidence>
<feature type="domain" description="Aminoacyl-transfer RNA synthetases class-II family profile" evidence="13">
    <location>
        <begin position="35"/>
        <end position="479"/>
    </location>
</feature>
<dbReference type="EC" id="6.1.1.15" evidence="12"/>
<dbReference type="InterPro" id="IPR006195">
    <property type="entry name" value="aa-tRNA-synth_II"/>
</dbReference>
<evidence type="ECO:0000256" key="10">
    <source>
        <dbReference type="ARBA" id="ARBA00053664"/>
    </source>
</evidence>
<gene>
    <name evidence="12 15" type="primary">proS</name>
    <name evidence="14" type="ORF">AL705_01055</name>
    <name evidence="15" type="ORF">LC603019_00220</name>
</gene>
<dbReference type="Gene3D" id="3.30.930.10">
    <property type="entry name" value="Bira Bifunctional Protein, Domain 2"/>
    <property type="match status" value="2"/>
</dbReference>
<comment type="domain">
    <text evidence="12">Consists of three domains: the N-terminal catalytic domain, the editing domain and the C-terminal anticodon-binding domain.</text>
</comment>
<dbReference type="InterPro" id="IPR050062">
    <property type="entry name" value="Pro-tRNA_synthetase"/>
</dbReference>
<dbReference type="Pfam" id="PF04073">
    <property type="entry name" value="tRNA_edit"/>
    <property type="match status" value="1"/>
</dbReference>
<dbReference type="KEGG" id="cbq:AL705_01055"/>
<dbReference type="EMBL" id="CP012390">
    <property type="protein sequence ID" value="ALE18540.1"/>
    <property type="molecule type" value="Genomic_DNA"/>
</dbReference>
<dbReference type="FunFam" id="3.30.930.10:FF:000065">
    <property type="entry name" value="Proline--tRNA ligase"/>
    <property type="match status" value="1"/>
</dbReference>
<keyword evidence="5 12" id="KW-0547">Nucleotide-binding</keyword>
<dbReference type="InterPro" id="IPR033730">
    <property type="entry name" value="ProRS_core_prok"/>
</dbReference>
<dbReference type="GO" id="GO:0006433">
    <property type="term" value="P:prolyl-tRNA aminoacylation"/>
    <property type="evidence" value="ECO:0007669"/>
    <property type="project" value="UniProtKB-UniRule"/>
</dbReference>
<dbReference type="InterPro" id="IPR045864">
    <property type="entry name" value="aa-tRNA-synth_II/BPL/LPL"/>
</dbReference>
<reference evidence="15 17" key="3">
    <citation type="submission" date="2019-04" db="EMBL/GenBank/DDBJ databases">
        <authorList>
            <person name="Seth-Smith MB H."/>
            <person name="Seth-Smith H."/>
        </authorList>
    </citation>
    <scope>NUCLEOTIDE SEQUENCE [LARGE SCALE GENOMIC DNA]</scope>
    <source>
        <strain evidence="15">USB-603019</strain>
    </source>
</reference>
<dbReference type="FunFam" id="3.30.930.10:FF:000066">
    <property type="entry name" value="Proline--tRNA ligase"/>
    <property type="match status" value="1"/>
</dbReference>
<dbReference type="GO" id="GO:0002161">
    <property type="term" value="F:aminoacyl-tRNA deacylase activity"/>
    <property type="evidence" value="ECO:0007669"/>
    <property type="project" value="InterPro"/>
</dbReference>
<dbReference type="InterPro" id="IPR044140">
    <property type="entry name" value="ProRS_anticodon_short"/>
</dbReference>
<dbReference type="SUPFAM" id="SSF55681">
    <property type="entry name" value="Class II aaRS and biotin synthetases"/>
    <property type="match status" value="1"/>
</dbReference>
<evidence type="ECO:0000256" key="12">
    <source>
        <dbReference type="HAMAP-Rule" id="MF_01569"/>
    </source>
</evidence>
<accession>A0A0M3TBA4</accession>
<evidence type="ECO:0000313" key="17">
    <source>
        <dbReference type="Proteomes" id="UP000324288"/>
    </source>
</evidence>
<evidence type="ECO:0000256" key="7">
    <source>
        <dbReference type="ARBA" id="ARBA00022917"/>
    </source>
</evidence>
<reference evidence="14" key="2">
    <citation type="journal article" date="2016" name="Int. J. Syst. Evol. Microbiol.">
        <title>Lawsonella clevelandensis gen. nov., sp. nov., a new member of the suborder Corynebacterineae isolated from human abscesses.</title>
        <authorList>
            <person name="Bell M.E."/>
            <person name="Bernard K.A."/>
            <person name="Harrington S.M."/>
            <person name="Patel N.B."/>
            <person name="Tucker T.A."/>
            <person name="Metcalfe M.G."/>
            <person name="McQuiston J.R."/>
        </authorList>
    </citation>
    <scope>NUCLEOTIDE SEQUENCE</scope>
    <source>
        <strain evidence="14">X1698</strain>
    </source>
</reference>
<dbReference type="GO" id="GO:0004827">
    <property type="term" value="F:proline-tRNA ligase activity"/>
    <property type="evidence" value="ECO:0007669"/>
    <property type="project" value="UniProtKB-UniRule"/>
</dbReference>
<keyword evidence="3 12" id="KW-0963">Cytoplasm</keyword>
<dbReference type="HAMAP" id="MF_01569">
    <property type="entry name" value="Pro_tRNA_synth_type1"/>
    <property type="match status" value="1"/>
</dbReference>
<dbReference type="InterPro" id="IPR036754">
    <property type="entry name" value="YbaK/aa-tRNA-synt-asso_dom_sf"/>
</dbReference>
<dbReference type="AlphaFoldDB" id="A0A0M3TBA4"/>
<dbReference type="PROSITE" id="PS50862">
    <property type="entry name" value="AA_TRNA_LIGASE_II"/>
    <property type="match status" value="1"/>
</dbReference>
<keyword evidence="6 12" id="KW-0067">ATP-binding</keyword>
<dbReference type="PANTHER" id="PTHR42753:SF2">
    <property type="entry name" value="PROLINE--TRNA LIGASE"/>
    <property type="match status" value="1"/>
</dbReference>
<dbReference type="InterPro" id="IPR002314">
    <property type="entry name" value="aa-tRNA-synt_IIb"/>
</dbReference>
<evidence type="ECO:0000313" key="14">
    <source>
        <dbReference type="EMBL" id="ALE18540.1"/>
    </source>
</evidence>
<keyword evidence="8 12" id="KW-0030">Aminoacyl-tRNA synthetase</keyword>
<dbReference type="PRINTS" id="PR01046">
    <property type="entry name" value="TRNASYNTHPRO"/>
</dbReference>
<dbReference type="CDD" id="cd00779">
    <property type="entry name" value="ProRS_core_prok"/>
    <property type="match status" value="1"/>
</dbReference>
<proteinExistence type="inferred from homology"/>
<evidence type="ECO:0000256" key="8">
    <source>
        <dbReference type="ARBA" id="ARBA00023146"/>
    </source>
</evidence>
<evidence type="ECO:0000256" key="9">
    <source>
        <dbReference type="ARBA" id="ARBA00047671"/>
    </source>
</evidence>
<dbReference type="Proteomes" id="UP000068137">
    <property type="component" value="Chromosome"/>
</dbReference>
<protein>
    <recommendedName>
        <fullName evidence="12">Proline--tRNA ligase</fullName>
        <ecNumber evidence="12">6.1.1.15</ecNumber>
    </recommendedName>
    <alternativeName>
        <fullName evidence="12">Prolyl-tRNA synthetase</fullName>
        <shortName evidence="12">ProRS</shortName>
    </alternativeName>
</protein>
<dbReference type="Gene3D" id="3.40.50.800">
    <property type="entry name" value="Anticodon-binding domain"/>
    <property type="match status" value="1"/>
</dbReference>
<sequence length="577" mass="63000">MITRMSTLFLRTLREDPADAEVASHKLLVRAGYIRRVAPGIYSWLPAGLRVLRNVEKVVREEMDGIGAQQIELPALLPREPYETTNRWTEYGSALFRLKDRKGADYLLGPTHEELFALTVKSQCTSYKDLPLVLYQIQTKYRDEERSRAGLLRCREFVMKDSYSFNVDDAGLAAAYQAHRGAYQRIFNRLGIDYVICTAMSGAMGGSASEEFLAVSPAGEDTFVRSTGSDYAANVEAVRIPAPAAQPIDGQPEMEDVLTPGAGTIDELVSCLQQAGHGEIAADQTLKTLMVKTREPGGEWVPLGIGIPGDRELDQKRLEAAFDPTEVELFEAEDFEKYPFIKKGYIGPLELLDNDIAYCVDPRAAAGTAWVVGGGRPDVHRLHAVVGRDFTPTGVLDVATIREGDPAPDGHGTLTLARGIEIGHIFQLGRKYTNAFELDVLGEDGKPQRVTMGSYGIGVSRLVAVLAEQFHDEKGLRWPAQVAPWDVHVVVANKAEGVAEAAAGIAEQLSAAGLEVLLDDRKASPGVKFKDSELLGMPRVLVIGRGWANGKVELRNRLTGESEEMEPVAALDALTAR</sequence>
<comment type="function">
    <text evidence="10 12">Catalyzes the attachment of proline to tRNA(Pro) in a two-step reaction: proline is first activated by ATP to form Pro-AMP and then transferred to the acceptor end of tRNA(Pro). As ProRS can inadvertently accommodate and process non-cognate amino acids such as alanine and cysteine, to avoid such errors it has two additional distinct editing activities against alanine. One activity is designated as 'pretransfer' editing and involves the tRNA(Pro)-independent hydrolysis of activated Ala-AMP. The other activity is designated 'posttransfer' editing and involves deacylation of mischarged Ala-tRNA(Pro). The misacylated Cys-tRNA(Pro) is not edited by ProRS.</text>
</comment>
<comment type="subunit">
    <text evidence="2 12">Homodimer.</text>
</comment>
<dbReference type="RefSeq" id="WP_053961438.1">
    <property type="nucleotide sequence ID" value="NZ_CAJPTR010000043.1"/>
</dbReference>
<keyword evidence="7 12" id="KW-0648">Protein biosynthesis</keyword>
<evidence type="ECO:0000256" key="5">
    <source>
        <dbReference type="ARBA" id="ARBA00022741"/>
    </source>
</evidence>
<dbReference type="EMBL" id="LR584267">
    <property type="protein sequence ID" value="VHN99801.1"/>
    <property type="molecule type" value="Genomic_DNA"/>
</dbReference>
<evidence type="ECO:0000256" key="6">
    <source>
        <dbReference type="ARBA" id="ARBA00022840"/>
    </source>
</evidence>
<dbReference type="Pfam" id="PF00587">
    <property type="entry name" value="tRNA-synt_2b"/>
    <property type="match status" value="1"/>
</dbReference>
<dbReference type="InterPro" id="IPR004500">
    <property type="entry name" value="Pro-tRNA-synth_IIa_bac-type"/>
</dbReference>
<reference evidence="14 16" key="1">
    <citation type="journal article" date="2015" name="Genome Announc.">
        <title>Complete Genome Sequences for Two Strains of a Novel Fastidious, Partially Acid-Fast, Gram-Positive Corynebacterineae Bacterium, Derived from Human Clinical Samples.</title>
        <authorList>
            <person name="Nicholson A.C."/>
            <person name="Bell M."/>
            <person name="Humrighouse B.W."/>
            <person name="McQuiston J.R."/>
        </authorList>
    </citation>
    <scope>NUCLEOTIDE SEQUENCE [LARGE SCALE GENOMIC DNA]</scope>
    <source>
        <strain evidence="14 16">X1698</strain>
    </source>
</reference>
<dbReference type="SUPFAM" id="SSF52954">
    <property type="entry name" value="Class II aaRS ABD-related"/>
    <property type="match status" value="1"/>
</dbReference>
<evidence type="ECO:0000313" key="16">
    <source>
        <dbReference type="Proteomes" id="UP000068137"/>
    </source>
</evidence>
<comment type="catalytic activity">
    <reaction evidence="9 12">
        <text>tRNA(Pro) + L-proline + ATP = L-prolyl-tRNA(Pro) + AMP + diphosphate</text>
        <dbReference type="Rhea" id="RHEA:14305"/>
        <dbReference type="Rhea" id="RHEA-COMP:9700"/>
        <dbReference type="Rhea" id="RHEA-COMP:9702"/>
        <dbReference type="ChEBI" id="CHEBI:30616"/>
        <dbReference type="ChEBI" id="CHEBI:33019"/>
        <dbReference type="ChEBI" id="CHEBI:60039"/>
        <dbReference type="ChEBI" id="CHEBI:78442"/>
        <dbReference type="ChEBI" id="CHEBI:78532"/>
        <dbReference type="ChEBI" id="CHEBI:456215"/>
        <dbReference type="EC" id="6.1.1.15"/>
    </reaction>
</comment>
<organism evidence="14 16">
    <name type="scientific">Lawsonella clevelandensis</name>
    <dbReference type="NCBI Taxonomy" id="1528099"/>
    <lineage>
        <taxon>Bacteria</taxon>
        <taxon>Bacillati</taxon>
        <taxon>Actinomycetota</taxon>
        <taxon>Actinomycetes</taxon>
        <taxon>Mycobacteriales</taxon>
        <taxon>Lawsonellaceae</taxon>
        <taxon>Lawsonella</taxon>
    </lineage>
</organism>
<dbReference type="OrthoDB" id="9809052at2"/>
<dbReference type="InterPro" id="IPR002316">
    <property type="entry name" value="Pro-tRNA-ligase_IIa"/>
</dbReference>
<evidence type="ECO:0000256" key="1">
    <source>
        <dbReference type="ARBA" id="ARBA00004496"/>
    </source>
</evidence>
<comment type="subcellular location">
    <subcellularLocation>
        <location evidence="1 12">Cytoplasm</location>
    </subcellularLocation>
</comment>
<dbReference type="InterPro" id="IPR036621">
    <property type="entry name" value="Anticodon-bd_dom_sf"/>
</dbReference>
<evidence type="ECO:0000256" key="11">
    <source>
        <dbReference type="ARBA" id="ARBA00060755"/>
    </source>
</evidence>
<dbReference type="GO" id="GO:0005829">
    <property type="term" value="C:cytosol"/>
    <property type="evidence" value="ECO:0007669"/>
    <property type="project" value="TreeGrafter"/>
</dbReference>
<dbReference type="PATRIC" id="fig|1562462.4.peg.217"/>
<dbReference type="InterPro" id="IPR007214">
    <property type="entry name" value="YbaK/aa-tRNA-synth-assoc-dom"/>
</dbReference>
<evidence type="ECO:0000256" key="3">
    <source>
        <dbReference type="ARBA" id="ARBA00022490"/>
    </source>
</evidence>
<keyword evidence="4 12" id="KW-0436">Ligase</keyword>
<dbReference type="Proteomes" id="UP000324288">
    <property type="component" value="Chromosome"/>
</dbReference>
<dbReference type="SUPFAM" id="SSF55826">
    <property type="entry name" value="YbaK/ProRS associated domain"/>
    <property type="match status" value="1"/>
</dbReference>
<comment type="similarity">
    <text evidence="11 12">Belongs to the class-II aminoacyl-tRNA synthetase family. ProS type 1 subfamily.</text>
</comment>
<evidence type="ECO:0000313" key="15">
    <source>
        <dbReference type="EMBL" id="VHN99801.1"/>
    </source>
</evidence>
<dbReference type="InterPro" id="IPR004154">
    <property type="entry name" value="Anticodon-bd"/>
</dbReference>
<dbReference type="PANTHER" id="PTHR42753">
    <property type="entry name" value="MITOCHONDRIAL RIBOSOME PROTEIN L39/PROLYL-TRNA LIGASE FAMILY MEMBER"/>
    <property type="match status" value="1"/>
</dbReference>
<dbReference type="Gene3D" id="3.90.960.10">
    <property type="entry name" value="YbaK/aminoacyl-tRNA synthetase-associated domain"/>
    <property type="match status" value="1"/>
</dbReference>
<evidence type="ECO:0000259" key="13">
    <source>
        <dbReference type="PROSITE" id="PS50862"/>
    </source>
</evidence>
<keyword evidence="17" id="KW-1185">Reference proteome</keyword>
<dbReference type="STRING" id="1528099.AL705_01055"/>
<dbReference type="CDD" id="cd00861">
    <property type="entry name" value="ProRS_anticodon_short"/>
    <property type="match status" value="1"/>
</dbReference>
<dbReference type="NCBIfam" id="TIGR00409">
    <property type="entry name" value="proS_fam_II"/>
    <property type="match status" value="1"/>
</dbReference>